<feature type="compositionally biased region" description="Basic and acidic residues" evidence="1">
    <location>
        <begin position="1"/>
        <end position="12"/>
    </location>
</feature>
<feature type="compositionally biased region" description="Basic residues" evidence="1">
    <location>
        <begin position="38"/>
        <end position="47"/>
    </location>
</feature>
<dbReference type="Proteomes" id="UP001235712">
    <property type="component" value="Unassembled WGS sequence"/>
</dbReference>
<sequence length="117" mass="13768">MTDGSRDRDPGWAREGNGNRNRAGPRKDGNDRDDGRDRRRRERRLAWQHHPDRGGDPQTYLRLRAELARHDGEPPRTALVLHTTFRARVTARARRAGRRLRTVLPRRLPGSRRYFEL</sequence>
<comment type="caution">
    <text evidence="2">The sequence shown here is derived from an EMBL/GenBank/DDBJ whole genome shotgun (WGS) entry which is preliminary data.</text>
</comment>
<evidence type="ECO:0000313" key="3">
    <source>
        <dbReference type="Proteomes" id="UP001235712"/>
    </source>
</evidence>
<dbReference type="EMBL" id="JAUSQZ010000001">
    <property type="protein sequence ID" value="MDP9829496.1"/>
    <property type="molecule type" value="Genomic_DNA"/>
</dbReference>
<dbReference type="RefSeq" id="WP_307247720.1">
    <property type="nucleotide sequence ID" value="NZ_JAUSQZ010000001.1"/>
</dbReference>
<feature type="region of interest" description="Disordered" evidence="1">
    <location>
        <begin position="1"/>
        <end position="58"/>
    </location>
</feature>
<name>A0ABT9P9Y1_9ACTN</name>
<gene>
    <name evidence="2" type="ORF">J2S57_005245</name>
</gene>
<evidence type="ECO:0000313" key="2">
    <source>
        <dbReference type="EMBL" id="MDP9829496.1"/>
    </source>
</evidence>
<evidence type="ECO:0000256" key="1">
    <source>
        <dbReference type="SAM" id="MobiDB-lite"/>
    </source>
</evidence>
<keyword evidence="3" id="KW-1185">Reference proteome</keyword>
<organism evidence="2 3">
    <name type="scientific">Kineosporia succinea</name>
    <dbReference type="NCBI Taxonomy" id="84632"/>
    <lineage>
        <taxon>Bacteria</taxon>
        <taxon>Bacillati</taxon>
        <taxon>Actinomycetota</taxon>
        <taxon>Actinomycetes</taxon>
        <taxon>Kineosporiales</taxon>
        <taxon>Kineosporiaceae</taxon>
        <taxon>Kineosporia</taxon>
    </lineage>
</organism>
<protein>
    <submittedName>
        <fullName evidence="2">Uncharacterized protein</fullName>
    </submittedName>
</protein>
<feature type="compositionally biased region" description="Basic and acidic residues" evidence="1">
    <location>
        <begin position="25"/>
        <end position="37"/>
    </location>
</feature>
<reference evidence="2 3" key="1">
    <citation type="submission" date="2023-07" db="EMBL/GenBank/DDBJ databases">
        <title>Sequencing the genomes of 1000 actinobacteria strains.</title>
        <authorList>
            <person name="Klenk H.-P."/>
        </authorList>
    </citation>
    <scope>NUCLEOTIDE SEQUENCE [LARGE SCALE GENOMIC DNA]</scope>
    <source>
        <strain evidence="2 3">DSM 44388</strain>
    </source>
</reference>
<proteinExistence type="predicted"/>
<accession>A0ABT9P9Y1</accession>